<feature type="compositionally biased region" description="Polar residues" evidence="1">
    <location>
        <begin position="518"/>
        <end position="546"/>
    </location>
</feature>
<comment type="caution">
    <text evidence="2">The sequence shown here is derived from an EMBL/GenBank/DDBJ whole genome shotgun (WGS) entry which is preliminary data.</text>
</comment>
<gene>
    <name evidence="2" type="ORF">PPERSA_05984</name>
</gene>
<evidence type="ECO:0000313" key="2">
    <source>
        <dbReference type="EMBL" id="KRX09315.1"/>
    </source>
</evidence>
<dbReference type="InParanoid" id="A0A0V0R4B0"/>
<accession>A0A0V0R4B0</accession>
<evidence type="ECO:0000313" key="3">
    <source>
        <dbReference type="Proteomes" id="UP000054937"/>
    </source>
</evidence>
<sequence length="776" mass="91503">MFTFSKQYDDSTLFSVHSVTKFKQESDPLEKQNIISLQIYGKNDEYIGFNQQSKMLCIKSQAEALMMTKFSPCRNNLNQGHLYAGDIVRLLHADTEGFLEGTINDDYFQNLKKIIQKKQGLQNFFSFQEVEQQYKFRVEKGSFNEMESRTFGCKNIFMIQKNDIFDGNIISNKEPFRLKHLASDTNFQLTKYFIKDIFSQEKKKIETKYLESDGEDLIATEGQANELFNMNAKNSKNKLKQLKCNFPKFIVENLDKNEELVFHQKGQDINYNGFITIKSTDLNQVVKIKNISDRETIGKRKYLDLIVSKVETSAEIFDFWNPLRVGDNDIDEFIFLKDFRDMITQVFEPQLKILVNILNITKVPSDIFRYRERILKIFQKTADPYQEKPRQQTQSWIVRELSSSQKENRRVLNFFHRLVKDENGNQKVELLFDQNDITFKDDNDIQQADENSLSFEEQFMKELIQQNKDEKAIKNIQSQKIGSQQEEIQFQKQNHSNNQSYQEIDQYNDNETDDNNYRSDNQSNSYTNENNSDKQSQFSHSQSGSDGHNYKVGSSDDLQQKLQEADQTVIEIAKYISNKTFIQTVARGESKSCQMFIRSLHLFKCYFLRRKKFDKNYEAIIGYDKMTKILDKFKDKFQIEAKTNYKTMTDEENMYLGQSFKSVLDFVWIIRDYQQVEYTKRKLYDKEFQFTDSVIPSKFQSLILYMVGSDPTFCHSTMKILQKDFFPVSKIYEIIQNAEITTTKGESGLDKLMNELKVKLKNSLNFKYFMFKSIIA</sequence>
<dbReference type="SUPFAM" id="SSF82109">
    <property type="entry name" value="MIR domain"/>
    <property type="match status" value="1"/>
</dbReference>
<dbReference type="EMBL" id="LDAU01000053">
    <property type="protein sequence ID" value="KRX09315.1"/>
    <property type="molecule type" value="Genomic_DNA"/>
</dbReference>
<feature type="compositionally biased region" description="Polar residues" evidence="1">
    <location>
        <begin position="478"/>
        <end position="505"/>
    </location>
</feature>
<dbReference type="AlphaFoldDB" id="A0A0V0R4B0"/>
<keyword evidence="3" id="KW-1185">Reference proteome</keyword>
<proteinExistence type="predicted"/>
<dbReference type="Gene3D" id="2.80.10.50">
    <property type="match status" value="1"/>
</dbReference>
<reference evidence="2 3" key="1">
    <citation type="journal article" date="2015" name="Sci. Rep.">
        <title>Genome of the facultative scuticociliatosis pathogen Pseudocohnilembus persalinus provides insight into its virulence through horizontal gene transfer.</title>
        <authorList>
            <person name="Xiong J."/>
            <person name="Wang G."/>
            <person name="Cheng J."/>
            <person name="Tian M."/>
            <person name="Pan X."/>
            <person name="Warren A."/>
            <person name="Jiang C."/>
            <person name="Yuan D."/>
            <person name="Miao W."/>
        </authorList>
    </citation>
    <scope>NUCLEOTIDE SEQUENCE [LARGE SCALE GENOMIC DNA]</scope>
    <source>
        <strain evidence="2">36N120E</strain>
    </source>
</reference>
<dbReference type="Proteomes" id="UP000054937">
    <property type="component" value="Unassembled WGS sequence"/>
</dbReference>
<protein>
    <submittedName>
        <fullName evidence="2">MIR motif</fullName>
    </submittedName>
</protein>
<dbReference type="InterPro" id="IPR036300">
    <property type="entry name" value="MIR_dom_sf"/>
</dbReference>
<name>A0A0V0R4B0_PSEPJ</name>
<evidence type="ECO:0000256" key="1">
    <source>
        <dbReference type="SAM" id="MobiDB-lite"/>
    </source>
</evidence>
<organism evidence="2 3">
    <name type="scientific">Pseudocohnilembus persalinus</name>
    <name type="common">Ciliate</name>
    <dbReference type="NCBI Taxonomy" id="266149"/>
    <lineage>
        <taxon>Eukaryota</taxon>
        <taxon>Sar</taxon>
        <taxon>Alveolata</taxon>
        <taxon>Ciliophora</taxon>
        <taxon>Intramacronucleata</taxon>
        <taxon>Oligohymenophorea</taxon>
        <taxon>Scuticociliatia</taxon>
        <taxon>Philasterida</taxon>
        <taxon>Pseudocohnilembidae</taxon>
        <taxon>Pseudocohnilembus</taxon>
    </lineage>
</organism>
<feature type="region of interest" description="Disordered" evidence="1">
    <location>
        <begin position="478"/>
        <end position="558"/>
    </location>
</feature>